<proteinExistence type="predicted"/>
<accession>A0A382LBN6</accession>
<dbReference type="AlphaFoldDB" id="A0A382LBN6"/>
<feature type="region of interest" description="Disordered" evidence="1">
    <location>
        <begin position="20"/>
        <end position="40"/>
    </location>
</feature>
<gene>
    <name evidence="2" type="ORF">METZ01_LOCUS286934</name>
</gene>
<reference evidence="2" key="1">
    <citation type="submission" date="2018-05" db="EMBL/GenBank/DDBJ databases">
        <authorList>
            <person name="Lanie J.A."/>
            <person name="Ng W.-L."/>
            <person name="Kazmierczak K.M."/>
            <person name="Andrzejewski T.M."/>
            <person name="Davidsen T.M."/>
            <person name="Wayne K.J."/>
            <person name="Tettelin H."/>
            <person name="Glass J.I."/>
            <person name="Rusch D."/>
            <person name="Podicherti R."/>
            <person name="Tsui H.-C.T."/>
            <person name="Winkler M.E."/>
        </authorList>
    </citation>
    <scope>NUCLEOTIDE SEQUENCE</scope>
</reference>
<organism evidence="2">
    <name type="scientific">marine metagenome</name>
    <dbReference type="NCBI Taxonomy" id="408172"/>
    <lineage>
        <taxon>unclassified sequences</taxon>
        <taxon>metagenomes</taxon>
        <taxon>ecological metagenomes</taxon>
    </lineage>
</organism>
<evidence type="ECO:0000313" key="2">
    <source>
        <dbReference type="EMBL" id="SVC34080.1"/>
    </source>
</evidence>
<protein>
    <submittedName>
        <fullName evidence="2">Uncharacterized protein</fullName>
    </submittedName>
</protein>
<sequence length="83" mass="8804">MTSLTSGLVQISSGNPLVKASKANRAAPKAGPISDPSCLSRGISNTEARIFDHRRLREPPPISETSLIFAPASRSTCWQSPNA</sequence>
<name>A0A382LBN6_9ZZZZ</name>
<dbReference type="EMBL" id="UINC01086013">
    <property type="protein sequence ID" value="SVC34080.1"/>
    <property type="molecule type" value="Genomic_DNA"/>
</dbReference>
<evidence type="ECO:0000256" key="1">
    <source>
        <dbReference type="SAM" id="MobiDB-lite"/>
    </source>
</evidence>